<dbReference type="InterPro" id="IPR045611">
    <property type="entry name" value="DUF6449"/>
</dbReference>
<feature type="transmembrane region" description="Helical" evidence="1">
    <location>
        <begin position="104"/>
        <end position="129"/>
    </location>
</feature>
<evidence type="ECO:0000259" key="2">
    <source>
        <dbReference type="Pfam" id="PF20047"/>
    </source>
</evidence>
<sequence>MRSKIFSYNRSLVMQNVRNVGWIGIVHLLLLFAAIPLRMLMIYTNQKNGYSPVIRNVFELSNAFQGMIAFTVPVLLAIFVFRYLQTKRSVDYMHSLPLRRETLFWQQMLFGVLLLVIPVIVTMLVAALLCQLPIENMHISAGDLVWWTGEMLLMELFVFSASVLVGMLTGISVLQGVFAYILFLFPAGISVLILMNMRYMLSGFSADYYLSANLERIVPFVRFVELVDKPLAAFEMVRYALAVVVCCVLSIWLYKRRHSEAAGQAIAFPVLQPVFSFGVTFCFMLVGGLYFGETQRSIGWILFGYVAFSLVGFFIASAIIEKTWRIFHRWKEYAIFIVAIMVVGSFTRFDITGYEKRQPALSDIKRVYFGESVYQFERQAEENYISYVQSDQFLQTTQNIKNVYAFHRQLIEDRPTPFAFGENIRSVVIGYVLKNGEKMVRTYSIPIDEYKPFYEAIMESREYKHNYYLLLQDNVSPIRQITLRTETKTVQIADPKQIESFLAVLKTELKEEPFTEMISPIDEWGTIELLQSDGGQMQLSWKKSYARIDAWLKQHGLLSKARVTADDVAYAIVVKNDARTPLYDLVENPKFVKELETRTDVLRITDKRQLDECLQKASSYETKSRYIIAFYRTAHSEPEWHVMDEETLPSLIRKQLP</sequence>
<dbReference type="PANTHER" id="PTHR39177">
    <property type="entry name" value="ABC TRANSPORTER PERMEASE YTRC-RELATED"/>
    <property type="match status" value="1"/>
</dbReference>
<feature type="transmembrane region" description="Helical" evidence="1">
    <location>
        <begin position="332"/>
        <end position="349"/>
    </location>
</feature>
<feature type="transmembrane region" description="Helical" evidence="1">
    <location>
        <begin position="266"/>
        <end position="291"/>
    </location>
</feature>
<keyword evidence="1" id="KW-1133">Transmembrane helix</keyword>
<feature type="domain" description="DUF6449" evidence="2">
    <location>
        <begin position="431"/>
        <end position="511"/>
    </location>
</feature>
<protein>
    <submittedName>
        <fullName evidence="3">ABC-2 type transport system permease protein</fullName>
    </submittedName>
</protein>
<dbReference type="InterPro" id="IPR053046">
    <property type="entry name" value="ABC-5_transporter"/>
</dbReference>
<feature type="transmembrane region" description="Helical" evidence="1">
    <location>
        <begin position="297"/>
        <end position="320"/>
    </location>
</feature>
<feature type="transmembrane region" description="Helical" evidence="1">
    <location>
        <begin position="144"/>
        <end position="165"/>
    </location>
</feature>
<dbReference type="PANTHER" id="PTHR39177:SF1">
    <property type="entry name" value="ABC TRANSPORTER PERMEASE YTRC-RELATED"/>
    <property type="match status" value="1"/>
</dbReference>
<name>A0A840DLX6_9BACL</name>
<dbReference type="Pfam" id="PF20047">
    <property type="entry name" value="DUF6449"/>
    <property type="match status" value="1"/>
</dbReference>
<comment type="caution">
    <text evidence="3">The sequence shown here is derived from an EMBL/GenBank/DDBJ whole genome shotgun (WGS) entry which is preliminary data.</text>
</comment>
<accession>A0A840DLX6</accession>
<dbReference type="Proteomes" id="UP000559598">
    <property type="component" value="Unassembled WGS sequence"/>
</dbReference>
<feature type="transmembrane region" description="Helical" evidence="1">
    <location>
        <begin position="177"/>
        <end position="201"/>
    </location>
</feature>
<dbReference type="EMBL" id="JACIDE010000009">
    <property type="protein sequence ID" value="MBB4073890.1"/>
    <property type="molecule type" value="Genomic_DNA"/>
</dbReference>
<proteinExistence type="predicted"/>
<keyword evidence="4" id="KW-1185">Reference proteome</keyword>
<evidence type="ECO:0000256" key="1">
    <source>
        <dbReference type="SAM" id="Phobius"/>
    </source>
</evidence>
<feature type="transmembrane region" description="Helical" evidence="1">
    <location>
        <begin position="63"/>
        <end position="84"/>
    </location>
</feature>
<organism evidence="3 4">
    <name type="scientific">Anoxybacteroides voinovskiense</name>
    <dbReference type="NCBI Taxonomy" id="230470"/>
    <lineage>
        <taxon>Bacteria</taxon>
        <taxon>Bacillati</taxon>
        <taxon>Bacillota</taxon>
        <taxon>Bacilli</taxon>
        <taxon>Bacillales</taxon>
        <taxon>Anoxybacillaceae</taxon>
        <taxon>Anoxybacteroides</taxon>
    </lineage>
</organism>
<feature type="transmembrane region" description="Helical" evidence="1">
    <location>
        <begin position="236"/>
        <end position="254"/>
    </location>
</feature>
<evidence type="ECO:0000313" key="4">
    <source>
        <dbReference type="Proteomes" id="UP000559598"/>
    </source>
</evidence>
<keyword evidence="1" id="KW-0472">Membrane</keyword>
<keyword evidence="1" id="KW-0812">Transmembrane</keyword>
<reference evidence="3 4" key="1">
    <citation type="submission" date="2020-08" db="EMBL/GenBank/DDBJ databases">
        <title>Genomic Encyclopedia of Type Strains, Phase IV (KMG-IV): sequencing the most valuable type-strain genomes for metagenomic binning, comparative biology and taxonomic classification.</title>
        <authorList>
            <person name="Goeker M."/>
        </authorList>
    </citation>
    <scope>NUCLEOTIDE SEQUENCE [LARGE SCALE GENOMIC DNA]</scope>
    <source>
        <strain evidence="3 4">DSM 17075</strain>
    </source>
</reference>
<dbReference type="AlphaFoldDB" id="A0A840DLX6"/>
<feature type="transmembrane region" description="Helical" evidence="1">
    <location>
        <begin position="20"/>
        <end position="43"/>
    </location>
</feature>
<evidence type="ECO:0000313" key="3">
    <source>
        <dbReference type="EMBL" id="MBB4073890.1"/>
    </source>
</evidence>
<dbReference type="RefSeq" id="WP_183184213.1">
    <property type="nucleotide sequence ID" value="NZ_BMNP01000008.1"/>
</dbReference>
<gene>
    <name evidence="3" type="ORF">GGR02_001653</name>
</gene>